<dbReference type="SMART" id="SM01111">
    <property type="entry name" value="CVNH"/>
    <property type="match status" value="1"/>
</dbReference>
<dbReference type="Pfam" id="PF08881">
    <property type="entry name" value="CVNH"/>
    <property type="match status" value="1"/>
</dbReference>
<comment type="caution">
    <text evidence="3">The sequence shown here is derived from an EMBL/GenBank/DDBJ whole genome shotgun (WGS) entry which is preliminary data.</text>
</comment>
<reference evidence="3" key="1">
    <citation type="submission" date="2020-05" db="EMBL/GenBank/DDBJ databases">
        <title>Mycena genomes resolve the evolution of fungal bioluminescence.</title>
        <authorList>
            <person name="Tsai I.J."/>
        </authorList>
    </citation>
    <scope>NUCLEOTIDE SEQUENCE</scope>
    <source>
        <strain evidence="3">CCC161011</strain>
    </source>
</reference>
<name>A0A8H6X6Z2_9AGAR</name>
<feature type="signal peptide" evidence="1">
    <location>
        <begin position="1"/>
        <end position="20"/>
    </location>
</feature>
<dbReference type="Proteomes" id="UP000620124">
    <property type="component" value="Unassembled WGS sequence"/>
</dbReference>
<feature type="chain" id="PRO_5034492482" evidence="1">
    <location>
        <begin position="21"/>
        <end position="145"/>
    </location>
</feature>
<keyword evidence="4" id="KW-1185">Reference proteome</keyword>
<dbReference type="SUPFAM" id="SSF51322">
    <property type="entry name" value="Cyanovirin-N"/>
    <property type="match status" value="1"/>
</dbReference>
<dbReference type="EMBL" id="JACAZI010000024">
    <property type="protein sequence ID" value="KAF7335685.1"/>
    <property type="molecule type" value="Genomic_DNA"/>
</dbReference>
<feature type="domain" description="Cyanovirin-N" evidence="2">
    <location>
        <begin position="40"/>
        <end position="144"/>
    </location>
</feature>
<organism evidence="3 4">
    <name type="scientific">Mycena venus</name>
    <dbReference type="NCBI Taxonomy" id="2733690"/>
    <lineage>
        <taxon>Eukaryota</taxon>
        <taxon>Fungi</taxon>
        <taxon>Dikarya</taxon>
        <taxon>Basidiomycota</taxon>
        <taxon>Agaricomycotina</taxon>
        <taxon>Agaricomycetes</taxon>
        <taxon>Agaricomycetidae</taxon>
        <taxon>Agaricales</taxon>
        <taxon>Marasmiineae</taxon>
        <taxon>Mycenaceae</taxon>
        <taxon>Mycena</taxon>
    </lineage>
</organism>
<protein>
    <submittedName>
        <fullName evidence="3">CNVH-domain-containing protein</fullName>
    </submittedName>
</protein>
<dbReference type="AlphaFoldDB" id="A0A8H6X6Z2"/>
<proteinExistence type="predicted"/>
<evidence type="ECO:0000256" key="1">
    <source>
        <dbReference type="SAM" id="SignalP"/>
    </source>
</evidence>
<dbReference type="InterPro" id="IPR011058">
    <property type="entry name" value="Cyanovirin-N"/>
</dbReference>
<dbReference type="Gene3D" id="2.30.60.10">
    <property type="entry name" value="Cyanovirin-N"/>
    <property type="match status" value="1"/>
</dbReference>
<keyword evidence="1" id="KW-0732">Signal</keyword>
<dbReference type="InterPro" id="IPR036673">
    <property type="entry name" value="Cyanovirin-N_sf"/>
</dbReference>
<sequence>MKIILSSSNVLVLCAVVSFGAPFDAQTGSTANSERAANDQFLATCRNTMFDVQTVTLTSTCENLAGRMVTSSISLDSCLSNDNGQLVAQIDGSFSLTCQDITFLGVIDNTVTLTARCEAFYGPDITSSIDLNTVVDNNNGFLTCP</sequence>
<accession>A0A8H6X6Z2</accession>
<evidence type="ECO:0000313" key="4">
    <source>
        <dbReference type="Proteomes" id="UP000620124"/>
    </source>
</evidence>
<evidence type="ECO:0000313" key="3">
    <source>
        <dbReference type="EMBL" id="KAF7335685.1"/>
    </source>
</evidence>
<dbReference type="OrthoDB" id="2950277at2759"/>
<gene>
    <name evidence="3" type="ORF">MVEN_02223800</name>
</gene>
<evidence type="ECO:0000259" key="2">
    <source>
        <dbReference type="SMART" id="SM01111"/>
    </source>
</evidence>